<dbReference type="InterPro" id="IPR014048">
    <property type="entry name" value="MethylDNA_cys_MeTrfase_DNA-bd"/>
</dbReference>
<protein>
    <recommendedName>
        <fullName evidence="3">Methylated-DNA-[protein]-cysteine S-methyltransferase DNA binding domain-containing protein</fullName>
    </recommendedName>
</protein>
<feature type="domain" description="Methylated-DNA-[protein]-cysteine S-methyltransferase DNA binding" evidence="3">
    <location>
        <begin position="83"/>
        <end position="131"/>
    </location>
</feature>
<evidence type="ECO:0000313" key="5">
    <source>
        <dbReference type="Proteomes" id="UP001174909"/>
    </source>
</evidence>
<dbReference type="InterPro" id="IPR036217">
    <property type="entry name" value="MethylDNA_cys_MeTrfase_DNAb"/>
</dbReference>
<evidence type="ECO:0000313" key="4">
    <source>
        <dbReference type="EMBL" id="CAI8011805.1"/>
    </source>
</evidence>
<gene>
    <name evidence="4" type="ORF">GBAR_LOCUS7569</name>
</gene>
<proteinExistence type="predicted"/>
<evidence type="ECO:0000256" key="1">
    <source>
        <dbReference type="ARBA" id="ARBA00022763"/>
    </source>
</evidence>
<name>A0AA35RHX6_GEOBA</name>
<dbReference type="EMBL" id="CASHTH010001129">
    <property type="protein sequence ID" value="CAI8011805.1"/>
    <property type="molecule type" value="Genomic_DNA"/>
</dbReference>
<comment type="caution">
    <text evidence="4">The sequence shown here is derived from an EMBL/GenBank/DDBJ whole genome shotgun (WGS) entry which is preliminary data.</text>
</comment>
<dbReference type="AlphaFoldDB" id="A0AA35RHX6"/>
<dbReference type="GO" id="GO:0006281">
    <property type="term" value="P:DNA repair"/>
    <property type="evidence" value="ECO:0007669"/>
    <property type="project" value="InterPro"/>
</dbReference>
<accession>A0AA35RHX6</accession>
<evidence type="ECO:0000256" key="2">
    <source>
        <dbReference type="SAM" id="MobiDB-lite"/>
    </source>
</evidence>
<dbReference type="GO" id="GO:0003824">
    <property type="term" value="F:catalytic activity"/>
    <property type="evidence" value="ECO:0007669"/>
    <property type="project" value="InterPro"/>
</dbReference>
<dbReference type="SUPFAM" id="SSF46767">
    <property type="entry name" value="Methylated DNA-protein cysteine methyltransferase, C-terminal domain"/>
    <property type="match status" value="1"/>
</dbReference>
<dbReference type="Proteomes" id="UP001174909">
    <property type="component" value="Unassembled WGS sequence"/>
</dbReference>
<evidence type="ECO:0000259" key="3">
    <source>
        <dbReference type="Pfam" id="PF01035"/>
    </source>
</evidence>
<dbReference type="Pfam" id="PF01035">
    <property type="entry name" value="DNA_binding_1"/>
    <property type="match status" value="1"/>
</dbReference>
<sequence length="139" mass="15186">MRMPGRQGGRVRDGQSWEQWFSPTPTSSNNGILWQILDPVRMLTELSWAAIANKANTAPGQRGSGRFHGVTPVLGDVPAMPPVYARVLDVVREIPHGQVATYGQIAQIVGGCTPRMVGFAWRRWPGTPRTPVPKCRGSA</sequence>
<feature type="region of interest" description="Disordered" evidence="2">
    <location>
        <begin position="1"/>
        <end position="23"/>
    </location>
</feature>
<keyword evidence="5" id="KW-1185">Reference proteome</keyword>
<keyword evidence="1" id="KW-0227">DNA damage</keyword>
<reference evidence="4" key="1">
    <citation type="submission" date="2023-03" db="EMBL/GenBank/DDBJ databases">
        <authorList>
            <person name="Steffen K."/>
            <person name="Cardenas P."/>
        </authorList>
    </citation>
    <scope>NUCLEOTIDE SEQUENCE</scope>
</reference>
<dbReference type="InterPro" id="IPR036388">
    <property type="entry name" value="WH-like_DNA-bd_sf"/>
</dbReference>
<dbReference type="Gene3D" id="1.10.10.10">
    <property type="entry name" value="Winged helix-like DNA-binding domain superfamily/Winged helix DNA-binding domain"/>
    <property type="match status" value="1"/>
</dbReference>
<organism evidence="4 5">
    <name type="scientific">Geodia barretti</name>
    <name type="common">Barrett's horny sponge</name>
    <dbReference type="NCBI Taxonomy" id="519541"/>
    <lineage>
        <taxon>Eukaryota</taxon>
        <taxon>Metazoa</taxon>
        <taxon>Porifera</taxon>
        <taxon>Demospongiae</taxon>
        <taxon>Heteroscleromorpha</taxon>
        <taxon>Tetractinellida</taxon>
        <taxon>Astrophorina</taxon>
        <taxon>Geodiidae</taxon>
        <taxon>Geodia</taxon>
    </lineage>
</organism>